<feature type="transmembrane region" description="Helical" evidence="9">
    <location>
        <begin position="257"/>
        <end position="277"/>
    </location>
</feature>
<protein>
    <submittedName>
        <fullName evidence="13">Copper resistance protein CopC</fullName>
    </submittedName>
</protein>
<dbReference type="InterPro" id="IPR008457">
    <property type="entry name" value="Cu-R_CopD_dom"/>
</dbReference>
<reference evidence="14" key="1">
    <citation type="journal article" date="2019" name="Int. J. Syst. Evol. Microbiol.">
        <title>The Global Catalogue of Microorganisms (GCM) 10K type strain sequencing project: providing services to taxonomists for standard genome sequencing and annotation.</title>
        <authorList>
            <consortium name="The Broad Institute Genomics Platform"/>
            <consortium name="The Broad Institute Genome Sequencing Center for Infectious Disease"/>
            <person name="Wu L."/>
            <person name="Ma J."/>
        </authorList>
    </citation>
    <scope>NUCLEOTIDE SEQUENCE [LARGE SCALE GENOMIC DNA]</scope>
    <source>
        <strain evidence="14">CGMCC 1.12477</strain>
    </source>
</reference>
<keyword evidence="6 9" id="KW-1133">Transmembrane helix</keyword>
<organism evidence="13 14">
    <name type="scientific">Nocardioides aestuarii</name>
    <dbReference type="NCBI Taxonomy" id="252231"/>
    <lineage>
        <taxon>Bacteria</taxon>
        <taxon>Bacillati</taxon>
        <taxon>Actinomycetota</taxon>
        <taxon>Actinomycetes</taxon>
        <taxon>Propionibacteriales</taxon>
        <taxon>Nocardioidaceae</taxon>
        <taxon>Nocardioides</taxon>
    </lineage>
</organism>
<evidence type="ECO:0000256" key="3">
    <source>
        <dbReference type="ARBA" id="ARBA00022692"/>
    </source>
</evidence>
<dbReference type="InterPro" id="IPR014756">
    <property type="entry name" value="Ig_E-set"/>
</dbReference>
<dbReference type="PANTHER" id="PTHR34820:SF4">
    <property type="entry name" value="INNER MEMBRANE PROTEIN YEBZ"/>
    <property type="match status" value="1"/>
</dbReference>
<evidence type="ECO:0000256" key="1">
    <source>
        <dbReference type="ARBA" id="ARBA00004651"/>
    </source>
</evidence>
<evidence type="ECO:0000313" key="14">
    <source>
        <dbReference type="Proteomes" id="UP001597351"/>
    </source>
</evidence>
<evidence type="ECO:0000259" key="12">
    <source>
        <dbReference type="Pfam" id="PF05425"/>
    </source>
</evidence>
<keyword evidence="3 9" id="KW-0812">Transmembrane</keyword>
<evidence type="ECO:0000313" key="13">
    <source>
        <dbReference type="EMBL" id="MFD1946171.1"/>
    </source>
</evidence>
<comment type="subcellular location">
    <subcellularLocation>
        <location evidence="1">Cell membrane</location>
        <topology evidence="1">Multi-pass membrane protein</topology>
    </subcellularLocation>
</comment>
<feature type="transmembrane region" description="Helical" evidence="9">
    <location>
        <begin position="289"/>
        <end position="309"/>
    </location>
</feature>
<keyword evidence="2" id="KW-1003">Cell membrane</keyword>
<dbReference type="EMBL" id="JBHUGD010000003">
    <property type="protein sequence ID" value="MFD1946171.1"/>
    <property type="molecule type" value="Genomic_DNA"/>
</dbReference>
<dbReference type="Pfam" id="PF05425">
    <property type="entry name" value="CopD"/>
    <property type="match status" value="1"/>
</dbReference>
<dbReference type="InterPro" id="IPR014755">
    <property type="entry name" value="Cu-Rt/internalin_Ig-like"/>
</dbReference>
<evidence type="ECO:0000259" key="11">
    <source>
        <dbReference type="Pfam" id="PF04234"/>
    </source>
</evidence>
<feature type="signal peptide" evidence="10">
    <location>
        <begin position="1"/>
        <end position="27"/>
    </location>
</feature>
<dbReference type="Pfam" id="PF04234">
    <property type="entry name" value="CopC"/>
    <property type="match status" value="1"/>
</dbReference>
<feature type="domain" description="CopC" evidence="11">
    <location>
        <begin position="26"/>
        <end position="119"/>
    </location>
</feature>
<evidence type="ECO:0000256" key="8">
    <source>
        <dbReference type="ARBA" id="ARBA00023136"/>
    </source>
</evidence>
<evidence type="ECO:0000256" key="10">
    <source>
        <dbReference type="SAM" id="SignalP"/>
    </source>
</evidence>
<feature type="transmembrane region" description="Helical" evidence="9">
    <location>
        <begin position="145"/>
        <end position="168"/>
    </location>
</feature>
<comment type="caution">
    <text evidence="13">The sequence shown here is derived from an EMBL/GenBank/DDBJ whole genome shotgun (WGS) entry which is preliminary data.</text>
</comment>
<keyword evidence="7" id="KW-0186">Copper</keyword>
<name>A0ABW4TKL4_9ACTN</name>
<proteinExistence type="predicted"/>
<accession>A0ABW4TKL4</accession>
<feature type="chain" id="PRO_5047462788" evidence="10">
    <location>
        <begin position="28"/>
        <end position="549"/>
    </location>
</feature>
<evidence type="ECO:0000256" key="9">
    <source>
        <dbReference type="SAM" id="Phobius"/>
    </source>
</evidence>
<feature type="transmembrane region" description="Helical" evidence="9">
    <location>
        <begin position="408"/>
        <end position="427"/>
    </location>
</feature>
<dbReference type="Gene3D" id="2.60.40.1220">
    <property type="match status" value="1"/>
</dbReference>
<evidence type="ECO:0000256" key="7">
    <source>
        <dbReference type="ARBA" id="ARBA00023008"/>
    </source>
</evidence>
<evidence type="ECO:0000256" key="2">
    <source>
        <dbReference type="ARBA" id="ARBA00022475"/>
    </source>
</evidence>
<feature type="transmembrane region" description="Helical" evidence="9">
    <location>
        <begin position="360"/>
        <end position="380"/>
    </location>
</feature>
<dbReference type="Proteomes" id="UP001597351">
    <property type="component" value="Unassembled WGS sequence"/>
</dbReference>
<keyword evidence="14" id="KW-1185">Reference proteome</keyword>
<keyword evidence="8 9" id="KW-0472">Membrane</keyword>
<feature type="transmembrane region" description="Helical" evidence="9">
    <location>
        <begin position="329"/>
        <end position="348"/>
    </location>
</feature>
<evidence type="ECO:0000256" key="5">
    <source>
        <dbReference type="ARBA" id="ARBA00022729"/>
    </source>
</evidence>
<evidence type="ECO:0000256" key="6">
    <source>
        <dbReference type="ARBA" id="ARBA00022989"/>
    </source>
</evidence>
<dbReference type="PANTHER" id="PTHR34820">
    <property type="entry name" value="INNER MEMBRANE PROTEIN YEBZ"/>
    <property type="match status" value="1"/>
</dbReference>
<feature type="transmembrane region" description="Helical" evidence="9">
    <location>
        <begin position="188"/>
        <end position="208"/>
    </location>
</feature>
<dbReference type="SUPFAM" id="SSF81296">
    <property type="entry name" value="E set domains"/>
    <property type="match status" value="1"/>
</dbReference>
<feature type="transmembrane region" description="Helical" evidence="9">
    <location>
        <begin position="228"/>
        <end position="245"/>
    </location>
</feature>
<dbReference type="InterPro" id="IPR032694">
    <property type="entry name" value="CopC/D"/>
</dbReference>
<feature type="domain" description="Copper resistance protein D" evidence="12">
    <location>
        <begin position="321"/>
        <end position="426"/>
    </location>
</feature>
<evidence type="ECO:0000256" key="4">
    <source>
        <dbReference type="ARBA" id="ARBA00022723"/>
    </source>
</evidence>
<sequence length="549" mass="56596">MRSRLALAVLLGVLALLGTAAPAAAHAQLVATDPADGALLETAPSEVTLTFDEPVRLTAQEITVYDADGATVPSSARTTGTDVVITLDDPSSLRGTHVVGWFVVSADGHPISGSLTFSVGERSEDVAEPPPPPTSSRVVTTTQGVLAGLTYLGLLTAAGLVLFASLLLPTSYDGPVLRRRLRTLARAAAAVAALGVVLAVPVAAVYAQGAELPAVLEGLDLAAVRDELVSAALVVAGLGAAVSLLGDTTPAGPRRWLAPAAAAVALLGPVVVGHTRAYQPTSLLVASDAVHLLAGATWLGGLVGLWLSLRALAGRERLAAETLARFSTVAGGLVLAVAATGTVLAWRILDGWAPFVGTTYGRLLLVKIGLALVVAGLGGWNRFRLLPRVRAAAGHDDRTATAGAVTRTVRVEALVVVVLLAVTGFLVNQSPRPAPVTVPEGRTGVQDGSVSDLEVLVLLSPRREGRTTLLVQLQDETGEPVVTDRTPDVQLRTSGLDLGSVPVQPTDAGTWSADVLLPQPGTWEVQVGLRLSKFENPVTTVRFEVAPQE</sequence>
<dbReference type="RefSeq" id="WP_343916079.1">
    <property type="nucleotide sequence ID" value="NZ_BAAAJT010000002.1"/>
</dbReference>
<gene>
    <name evidence="13" type="ORF">ACFSDE_05165</name>
</gene>
<dbReference type="InterPro" id="IPR007348">
    <property type="entry name" value="CopC_dom"/>
</dbReference>
<keyword evidence="4" id="KW-0479">Metal-binding</keyword>
<keyword evidence="5 10" id="KW-0732">Signal</keyword>